<feature type="compositionally biased region" description="Basic residues" evidence="1">
    <location>
        <begin position="504"/>
        <end position="517"/>
    </location>
</feature>
<dbReference type="AlphaFoldDB" id="A0AAN8KFR3"/>
<evidence type="ECO:0000256" key="1">
    <source>
        <dbReference type="SAM" id="MobiDB-lite"/>
    </source>
</evidence>
<feature type="compositionally biased region" description="Low complexity" evidence="1">
    <location>
        <begin position="583"/>
        <end position="595"/>
    </location>
</feature>
<protein>
    <submittedName>
        <fullName evidence="2">Uncharacterized protein</fullName>
    </submittedName>
</protein>
<feature type="compositionally biased region" description="Basic and acidic residues" evidence="1">
    <location>
        <begin position="671"/>
        <end position="682"/>
    </location>
</feature>
<dbReference type="Proteomes" id="UP001347796">
    <property type="component" value="Unassembled WGS sequence"/>
</dbReference>
<proteinExistence type="predicted"/>
<comment type="caution">
    <text evidence="2">The sequence shown here is derived from an EMBL/GenBank/DDBJ whole genome shotgun (WGS) entry which is preliminary data.</text>
</comment>
<feature type="region of interest" description="Disordered" evidence="1">
    <location>
        <begin position="449"/>
        <end position="518"/>
    </location>
</feature>
<gene>
    <name evidence="2" type="ORF">SNE40_001343</name>
</gene>
<feature type="compositionally biased region" description="Basic and acidic residues" evidence="1">
    <location>
        <begin position="642"/>
        <end position="662"/>
    </location>
</feature>
<reference evidence="2 3" key="1">
    <citation type="submission" date="2024-01" db="EMBL/GenBank/DDBJ databases">
        <title>The genome of the rayed Mediterranean limpet Patella caerulea (Linnaeus, 1758).</title>
        <authorList>
            <person name="Anh-Thu Weber A."/>
            <person name="Halstead-Nussloch G."/>
        </authorList>
    </citation>
    <scope>NUCLEOTIDE SEQUENCE [LARGE SCALE GENOMIC DNA]</scope>
    <source>
        <strain evidence="2">AATW-2023a</strain>
        <tissue evidence="2">Whole specimen</tissue>
    </source>
</reference>
<feature type="compositionally biased region" description="Basic and acidic residues" evidence="1">
    <location>
        <begin position="470"/>
        <end position="479"/>
    </location>
</feature>
<evidence type="ECO:0000313" key="2">
    <source>
        <dbReference type="EMBL" id="KAK6196040.1"/>
    </source>
</evidence>
<accession>A0AAN8KFR3</accession>
<sequence length="837" mass="95384">MVIQNPLMKNSCFKDTLLYEPQENKTSRKKMMSTPRLSSGILRLKRSQMKGKSSGKKRSRTLYNKLNISLNSTKIVREALNLNNRALSTEQLKIQNEIQIMKPKCRLLMEENDNLDSEIEMLDRVASLTNSEEKCQAVIEVKEKVHVTGLTNLVLETMKDVNNALKSYKFLRFILSDAERVMDLPTDNVNTDDVNIEEDHLSYIDRLETVLNNMIKSADEEMIDDNNVCADTSVDEEMKASNRFNHNPCDVGLPQRIPCDSKDTPEESTENPRLQIHSDTFQNQNVVFSEMEEDYELSKTEDVSPVANTQETDVTVENKTTKQPFPQPGLRLKLQKPCEDDEIVVDETIYLNTDMEMTEVIECPINFGNKNNSNSTLKKPETKASTEDFLVSLRPKQKDKFGPENLFGFEFQTPDNKIKSSFKHPETKVISKQDKYDRLVVESEEDILKGDNSESKTLSRSKSRCRSKSKKTEDSRDVEPGLFSDEPCEIFNIPLQRESPLSKPRSKTGRSKHKKKTITMVGNDELEDVRLTNTKVNTKDCVIDINVGESKGDKNKSPVESISKGNSRSKTRHRSDDVKKADTTTVTTAVPSPTVGSSNVDISKDETLPIRGNTRSKKSHRSEDEKKPDTAMIVPNTPVNKLDTHLPDDKSFPKPILHEEKSRRKFYFSDGKSEDVLDEVKKHSTKSKSKKSSNLQHELHKLVSDSSSNEESPIISKRTPKRYSNEDIKESANEIIPTRKISTTEDDEIMCIPDSCKKSKKSFDSPSRNEDVDQDDSDNKFKRSRRTKEPISYKERPINIKMRKEITDGKIVESCRLSEKGYSNTKIPLDNVTNVPR</sequence>
<dbReference type="EMBL" id="JAZGQO010000001">
    <property type="protein sequence ID" value="KAK6196040.1"/>
    <property type="molecule type" value="Genomic_DNA"/>
</dbReference>
<evidence type="ECO:0000313" key="3">
    <source>
        <dbReference type="Proteomes" id="UP001347796"/>
    </source>
</evidence>
<keyword evidence="3" id="KW-1185">Reference proteome</keyword>
<feature type="region of interest" description="Disordered" evidence="1">
    <location>
        <begin position="548"/>
        <end position="796"/>
    </location>
</feature>
<feature type="compositionally biased region" description="Basic and acidic residues" evidence="1">
    <location>
        <begin position="723"/>
        <end position="732"/>
    </location>
</feature>
<organism evidence="2 3">
    <name type="scientific">Patella caerulea</name>
    <name type="common">Rayed Mediterranean limpet</name>
    <dbReference type="NCBI Taxonomy" id="87958"/>
    <lineage>
        <taxon>Eukaryota</taxon>
        <taxon>Metazoa</taxon>
        <taxon>Spiralia</taxon>
        <taxon>Lophotrochozoa</taxon>
        <taxon>Mollusca</taxon>
        <taxon>Gastropoda</taxon>
        <taxon>Patellogastropoda</taxon>
        <taxon>Patelloidea</taxon>
        <taxon>Patellidae</taxon>
        <taxon>Patella</taxon>
    </lineage>
</organism>
<feature type="compositionally biased region" description="Basic residues" evidence="1">
    <location>
        <begin position="459"/>
        <end position="469"/>
    </location>
</feature>
<name>A0AAN8KFR3_PATCE</name>
<feature type="compositionally biased region" description="Basic and acidic residues" evidence="1">
    <location>
        <begin position="755"/>
        <end position="796"/>
    </location>
</feature>